<name>A0ABN7U8A4_GIGMA</name>
<proteinExistence type="predicted"/>
<feature type="region of interest" description="Disordered" evidence="1">
    <location>
        <begin position="1"/>
        <end position="34"/>
    </location>
</feature>
<dbReference type="Proteomes" id="UP000789901">
    <property type="component" value="Unassembled WGS sequence"/>
</dbReference>
<evidence type="ECO:0000256" key="1">
    <source>
        <dbReference type="SAM" id="MobiDB-lite"/>
    </source>
</evidence>
<sequence length="255" mass="29810">MPTKYSDSNISQEDFNNDISDNEDSGDMSSENDSLSEDDIFIRDNILTESSMLSEDDMLIDDNMFSTDRLMSKDNVLREVVNESLCSETMLSVNREFALYVSNITEALIKYYSGDFVVCKESTKKRIGCILAIVQKDSCFNINIQCILTFEELPKNLQSNSHKERSIREILYKHNNKWKIRNVIYSYKHPSEFAMFEEPTSSLQVYKLYIDIYYNNFSTFHNVYHSLGGVYIQIGNIPFITEIRHLEEEKLWMCK</sequence>
<organism evidence="2 3">
    <name type="scientific">Gigaspora margarita</name>
    <dbReference type="NCBI Taxonomy" id="4874"/>
    <lineage>
        <taxon>Eukaryota</taxon>
        <taxon>Fungi</taxon>
        <taxon>Fungi incertae sedis</taxon>
        <taxon>Mucoromycota</taxon>
        <taxon>Glomeromycotina</taxon>
        <taxon>Glomeromycetes</taxon>
        <taxon>Diversisporales</taxon>
        <taxon>Gigasporaceae</taxon>
        <taxon>Gigaspora</taxon>
    </lineage>
</organism>
<feature type="compositionally biased region" description="Polar residues" evidence="1">
    <location>
        <begin position="1"/>
        <end position="19"/>
    </location>
</feature>
<protein>
    <submittedName>
        <fullName evidence="2">8643_t:CDS:1</fullName>
    </submittedName>
</protein>
<evidence type="ECO:0000313" key="3">
    <source>
        <dbReference type="Proteomes" id="UP000789901"/>
    </source>
</evidence>
<evidence type="ECO:0000313" key="2">
    <source>
        <dbReference type="EMBL" id="CAG8534127.1"/>
    </source>
</evidence>
<gene>
    <name evidence="2" type="ORF">GMARGA_LOCUS3765</name>
</gene>
<reference evidence="2 3" key="1">
    <citation type="submission" date="2021-06" db="EMBL/GenBank/DDBJ databases">
        <authorList>
            <person name="Kallberg Y."/>
            <person name="Tangrot J."/>
            <person name="Rosling A."/>
        </authorList>
    </citation>
    <scope>NUCLEOTIDE SEQUENCE [LARGE SCALE GENOMIC DNA]</scope>
    <source>
        <strain evidence="2 3">120-4 pot B 10/14</strain>
    </source>
</reference>
<feature type="non-terminal residue" evidence="2">
    <location>
        <position position="255"/>
    </location>
</feature>
<accession>A0ABN7U8A4</accession>
<comment type="caution">
    <text evidence="2">The sequence shown here is derived from an EMBL/GenBank/DDBJ whole genome shotgun (WGS) entry which is preliminary data.</text>
</comment>
<keyword evidence="3" id="KW-1185">Reference proteome</keyword>
<dbReference type="EMBL" id="CAJVQB010001399">
    <property type="protein sequence ID" value="CAG8534127.1"/>
    <property type="molecule type" value="Genomic_DNA"/>
</dbReference>